<organism evidence="2 3">
    <name type="scientific">Sphingorhabdus contaminans</name>
    <dbReference type="NCBI Taxonomy" id="1343899"/>
    <lineage>
        <taxon>Bacteria</taxon>
        <taxon>Pseudomonadati</taxon>
        <taxon>Pseudomonadota</taxon>
        <taxon>Alphaproteobacteria</taxon>
        <taxon>Sphingomonadales</taxon>
        <taxon>Sphingomonadaceae</taxon>
        <taxon>Sphingorhabdus</taxon>
    </lineage>
</organism>
<evidence type="ECO:0000256" key="1">
    <source>
        <dbReference type="SAM" id="Phobius"/>
    </source>
</evidence>
<keyword evidence="1" id="KW-0472">Membrane</keyword>
<dbReference type="EMBL" id="VKKU01000002">
    <property type="protein sequence ID" value="TSB02078.1"/>
    <property type="molecule type" value="Genomic_DNA"/>
</dbReference>
<reference evidence="2 3" key="1">
    <citation type="submission" date="2019-07" db="EMBL/GenBank/DDBJ databases">
        <authorList>
            <person name="Park M."/>
        </authorList>
    </citation>
    <scope>NUCLEOTIDE SEQUENCE [LARGE SCALE GENOMIC DNA]</scope>
    <source>
        <strain evidence="2 3">KCTC32445</strain>
    </source>
</reference>
<comment type="caution">
    <text evidence="2">The sequence shown here is derived from an EMBL/GenBank/DDBJ whole genome shotgun (WGS) entry which is preliminary data.</text>
</comment>
<keyword evidence="1" id="KW-1133">Transmembrane helix</keyword>
<dbReference type="RefSeq" id="WP_143777298.1">
    <property type="nucleotide sequence ID" value="NZ_VKKU01000002.1"/>
</dbReference>
<dbReference type="AlphaFoldDB" id="A0A553WBK3"/>
<name>A0A553WBK3_9SPHN</name>
<dbReference type="OrthoDB" id="5294733at2"/>
<dbReference type="SUPFAM" id="SSF53448">
    <property type="entry name" value="Nucleotide-diphospho-sugar transferases"/>
    <property type="match status" value="1"/>
</dbReference>
<evidence type="ECO:0000313" key="3">
    <source>
        <dbReference type="Proteomes" id="UP000320160"/>
    </source>
</evidence>
<dbReference type="NCBIfam" id="NF011307">
    <property type="entry name" value="PRK14716.1-5"/>
    <property type="match status" value="1"/>
</dbReference>
<dbReference type="Proteomes" id="UP000320160">
    <property type="component" value="Unassembled WGS sequence"/>
</dbReference>
<keyword evidence="3" id="KW-1185">Reference proteome</keyword>
<feature type="transmembrane region" description="Helical" evidence="1">
    <location>
        <begin position="342"/>
        <end position="363"/>
    </location>
</feature>
<dbReference type="GO" id="GO:0016740">
    <property type="term" value="F:transferase activity"/>
    <property type="evidence" value="ECO:0007669"/>
    <property type="project" value="UniProtKB-KW"/>
</dbReference>
<dbReference type="Pfam" id="PF13641">
    <property type="entry name" value="Glyco_tranf_2_3"/>
    <property type="match status" value="1"/>
</dbReference>
<accession>A0A553WBK3</accession>
<dbReference type="InterPro" id="IPR029044">
    <property type="entry name" value="Nucleotide-diphossugar_trans"/>
</dbReference>
<feature type="transmembrane region" description="Helical" evidence="1">
    <location>
        <begin position="20"/>
        <end position="39"/>
    </location>
</feature>
<sequence>MTPLLDGLQVAQHELLLFSAFWFLVGALDDLCIDLLWFAHRCWSWIKGSDTKNAGAVPEDDDGSLLAVFIPAWAEQAVIGAMLRHCLSAWADSPRRFRIYVGYYPNDCDSAARIGEVAHMAHQIRTVMLPHEGPTTKADCLNHLWDALLADERVDGFTTRAIILHDAEDAVHSGELDLFHRLIPHYAAVQLPVIPVRAPGSRWVSGHYCDEFAESHGKTLIVRQALGAHLPLAGVGCAIDRRMLERIAQRAHGLPFDPSSLTEDYELGMTIGRLGGRTVMARERGPDGQLIGTRSCFPATLSTSVRQKTRWLTGIAFAGWDRLGWQGGLAQKWMLLHDRRSIFAAVVMLSAYLAMAVTGFFTLLGKGHLYEPAPIPASLSSLLILNSLFLFWRLAVRAAFVASVYGLGEAALSVPRSLVGNMIAILSARKAGFGYLRHCLGAPLFWDKTEHLVVPVPRHPRS</sequence>
<keyword evidence="2" id="KW-0808">Transferase</keyword>
<keyword evidence="1" id="KW-0812">Transmembrane</keyword>
<proteinExistence type="predicted"/>
<evidence type="ECO:0000313" key="2">
    <source>
        <dbReference type="EMBL" id="TSB02078.1"/>
    </source>
</evidence>
<protein>
    <submittedName>
        <fullName evidence="2">Glycosyl transferase family protein</fullName>
    </submittedName>
</protein>
<dbReference type="Gene3D" id="3.90.550.10">
    <property type="entry name" value="Spore Coat Polysaccharide Biosynthesis Protein SpsA, Chain A"/>
    <property type="match status" value="1"/>
</dbReference>
<feature type="transmembrane region" description="Helical" evidence="1">
    <location>
        <begin position="375"/>
        <end position="395"/>
    </location>
</feature>
<gene>
    <name evidence="2" type="ORF">FOM92_13180</name>
</gene>